<feature type="repeat" description="RCC1" evidence="7">
    <location>
        <begin position="244"/>
        <end position="294"/>
    </location>
</feature>
<dbReference type="PROSITE" id="PS50237">
    <property type="entry name" value="HECT"/>
    <property type="match status" value="1"/>
</dbReference>
<evidence type="ECO:0000256" key="6">
    <source>
        <dbReference type="PROSITE-ProRule" id="PRU00104"/>
    </source>
</evidence>
<feature type="domain" description="HECT" evidence="9">
    <location>
        <begin position="698"/>
        <end position="959"/>
    </location>
</feature>
<evidence type="ECO:0000256" key="3">
    <source>
        <dbReference type="ARBA" id="ARBA00022679"/>
    </source>
</evidence>
<dbReference type="PROSITE" id="PS50012">
    <property type="entry name" value="RCC1_3"/>
    <property type="match status" value="5"/>
</dbReference>
<dbReference type="Gene3D" id="2.130.10.30">
    <property type="entry name" value="Regulator of chromosome condensation 1/beta-lactamase-inhibitor protein II"/>
    <property type="match status" value="2"/>
</dbReference>
<feature type="region of interest" description="Disordered" evidence="8">
    <location>
        <begin position="1"/>
        <end position="23"/>
    </location>
</feature>
<evidence type="ECO:0000313" key="10">
    <source>
        <dbReference type="Ensembl" id="ENSSSCP00065039679.1"/>
    </source>
</evidence>
<dbReference type="FunFam" id="3.30.2160.10:FF:000004">
    <property type="entry name" value="probable E3 ubiquitin-protein ligase HERC4 isoform X1"/>
    <property type="match status" value="1"/>
</dbReference>
<protein>
    <recommendedName>
        <fullName evidence="9">HECT domain-containing protein</fullName>
    </recommendedName>
</protein>
<feature type="repeat" description="RCC1" evidence="7">
    <location>
        <begin position="189"/>
        <end position="243"/>
    </location>
</feature>
<dbReference type="SUPFAM" id="SSF50985">
    <property type="entry name" value="RCC1/BLIP-II"/>
    <property type="match status" value="1"/>
</dbReference>
<dbReference type="PRINTS" id="PR00633">
    <property type="entry name" value="RCCNDNSATION"/>
</dbReference>
<keyword evidence="5 6" id="KW-0833">Ubl conjugation pathway</keyword>
<dbReference type="Gene3D" id="3.30.2160.10">
    <property type="entry name" value="Hect, E3 ligase catalytic domain"/>
    <property type="match status" value="1"/>
</dbReference>
<dbReference type="GO" id="GO:0005829">
    <property type="term" value="C:cytosol"/>
    <property type="evidence" value="ECO:0007669"/>
    <property type="project" value="UniProtKB-SubCell"/>
</dbReference>
<evidence type="ECO:0000256" key="5">
    <source>
        <dbReference type="ARBA" id="ARBA00022786"/>
    </source>
</evidence>
<dbReference type="Pfam" id="PF25390">
    <property type="entry name" value="WD40_RLD"/>
    <property type="match status" value="1"/>
</dbReference>
<dbReference type="InterPro" id="IPR000408">
    <property type="entry name" value="Reg_chr_condens"/>
</dbReference>
<feature type="repeat" description="RCC1" evidence="7">
    <location>
        <begin position="42"/>
        <end position="83"/>
    </location>
</feature>
<feature type="repeat" description="RCC1" evidence="7">
    <location>
        <begin position="84"/>
        <end position="135"/>
    </location>
</feature>
<evidence type="ECO:0000259" key="9">
    <source>
        <dbReference type="PROSITE" id="PS50237"/>
    </source>
</evidence>
<comment type="subcellular location">
    <subcellularLocation>
        <location evidence="1">Cytoplasm</location>
        <location evidence="1">Cytosol</location>
    </subcellularLocation>
</comment>
<gene>
    <name evidence="10" type="primary">HERC6</name>
</gene>
<dbReference type="AlphaFoldDB" id="A0A8D1ZTR1"/>
<dbReference type="Gene3D" id="3.90.1750.10">
    <property type="entry name" value="Hect, E3 ligase catalytic domains"/>
    <property type="match status" value="1"/>
</dbReference>
<dbReference type="PANTHER" id="PTHR45622:SF11">
    <property type="entry name" value="E3 UBIQUITIN-PROTEIN LIGASE HERC6-RELATED"/>
    <property type="match status" value="1"/>
</dbReference>
<dbReference type="PANTHER" id="PTHR45622">
    <property type="entry name" value="UBIQUITIN-PROTEIN LIGASE E3A-RELATED"/>
    <property type="match status" value="1"/>
</dbReference>
<dbReference type="FunFam" id="2.130.10.30:FF:000049">
    <property type="entry name" value="HECT and RLD domain containing E3 ubiquitin protein ligase family member 6"/>
    <property type="match status" value="1"/>
</dbReference>
<evidence type="ECO:0000256" key="4">
    <source>
        <dbReference type="ARBA" id="ARBA00022737"/>
    </source>
</evidence>
<dbReference type="PROSITE" id="PS00626">
    <property type="entry name" value="RCC1_2"/>
    <property type="match status" value="3"/>
</dbReference>
<dbReference type="InterPro" id="IPR000569">
    <property type="entry name" value="HECT_dom"/>
</dbReference>
<accession>A0A8D1ZTR1</accession>
<proteinExistence type="predicted"/>
<keyword evidence="3" id="KW-0808">Transferase</keyword>
<dbReference type="InterPro" id="IPR009091">
    <property type="entry name" value="RCC1/BLIP-II"/>
</dbReference>
<dbReference type="SMART" id="SM00119">
    <property type="entry name" value="HECTc"/>
    <property type="match status" value="1"/>
</dbReference>
<reference evidence="10" key="1">
    <citation type="submission" date="2025-08" db="UniProtKB">
        <authorList>
            <consortium name="Ensembl"/>
        </authorList>
    </citation>
    <scope>IDENTIFICATION</scope>
</reference>
<dbReference type="Proteomes" id="UP000694725">
    <property type="component" value="Unplaced"/>
</dbReference>
<dbReference type="Gene3D" id="3.30.2410.10">
    <property type="entry name" value="Hect, E3 ligase catalytic domain"/>
    <property type="match status" value="1"/>
</dbReference>
<evidence type="ECO:0000256" key="7">
    <source>
        <dbReference type="PROSITE-ProRule" id="PRU00235"/>
    </source>
</evidence>
<organism evidence="10 11">
    <name type="scientific">Sus scrofa</name>
    <name type="common">Pig</name>
    <dbReference type="NCBI Taxonomy" id="9823"/>
    <lineage>
        <taxon>Eukaryota</taxon>
        <taxon>Metazoa</taxon>
        <taxon>Chordata</taxon>
        <taxon>Craniata</taxon>
        <taxon>Vertebrata</taxon>
        <taxon>Euteleostomi</taxon>
        <taxon>Mammalia</taxon>
        <taxon>Eutheria</taxon>
        <taxon>Laurasiatheria</taxon>
        <taxon>Artiodactyla</taxon>
        <taxon>Suina</taxon>
        <taxon>Suidae</taxon>
        <taxon>Sus</taxon>
    </lineage>
</organism>
<dbReference type="FunFam" id="3.30.2410.10:FF:000003">
    <property type="entry name" value="probable E3 ubiquitin-protein ligase HERC4 isoform X1"/>
    <property type="match status" value="1"/>
</dbReference>
<dbReference type="Ensembl" id="ENSSSCT00065090684.1">
    <property type="protein sequence ID" value="ENSSSCP00065039679.1"/>
    <property type="gene ID" value="ENSSSCG00065066065.1"/>
</dbReference>
<evidence type="ECO:0000313" key="11">
    <source>
        <dbReference type="Proteomes" id="UP000694725"/>
    </source>
</evidence>
<keyword evidence="4" id="KW-0677">Repeat</keyword>
<evidence type="ECO:0000256" key="2">
    <source>
        <dbReference type="ARBA" id="ARBA00022490"/>
    </source>
</evidence>
<dbReference type="InterPro" id="IPR035983">
    <property type="entry name" value="Hect_E3_ubiquitin_ligase"/>
</dbReference>
<evidence type="ECO:0000256" key="8">
    <source>
        <dbReference type="SAM" id="MobiDB-lite"/>
    </source>
</evidence>
<sequence>MYFCWSGDRPRSQNPGPAGPGGDALLQAASGERHSLLLLSNGAVQSCGDNSHGQLGRKGVQRGERPVRLVSCGKEHSLAVCHRGRVFAWGAGSEGQLGTGDFKEVNFIPKKITLTDIKIIQVSCGHYHSLALSEDGQVFSWGKNSDGQLGLGKEVPSQASPQRVRSLEGIPLAQVAAGGAHSFALSLPGTSFGWGSNRAGQLALSGNNVPAQAYKPRSVGALKNLGVIYISCGYEHTAVLTQDGKVFTFGDNSYGQLGHSPTAEKRGPRLVERIEGLVSQIDCGSYHTLAYVYTTGQVVSFGRGPSCPGSSLHPEALAEDFDISCLISADDLADSQVKHIFAGTYADFVTTCQKDPSSNGVPRKTLPEISRIHQSLTEEWMAVAKGSAQFEAAESKIKAVFSSPACLTASFLKKRECGETNSIYVDLQMARDTFEKLTKKDWISFLITTSLKDNLLPALPHRSRHQEALSVFLLLPECPVMHDAKNWMALVVPFAEAVRKMTSQSLQVLKQCWESLQESSFNALVQMLKTAIFSQLYYWTETIQSHNNLKALLKMMKEVYKVNKANCRLPENTFYIDELHFLLNFYAERSRMIFRNKSQISAENFDFIIFSDFPFVFNLPSKIKLLQADSHLKMMELEGKAHMDFNQVILQRKDEFPPSPIFTLKVRRSHLVEDTLRQLSQADATDLRKVLVPTRGKKMYFLFGILCGLSLYNLNVVNLPFPLALFKKLLDQKPSLEDLKELSPLLGKSLQEVLNDEADDIKEELGLCFSIYWDKEAVDLIPNGSSVSVDQINKKDYISKYVDYIFNTSVMGVYEEFQRGFHKVCDKEILKLFHPEELMTAIVGHTDYDWQQFEKNSAYDQGYHVSHPTIVMFWKAFHKLTLDEKKKFLFFLTGNDRLHVRGVQKMGILFRCPETLSERDNPRPLTCHNILDLPKYSTMERMEEALQVAINNHKGFTSPRVTG</sequence>
<feature type="repeat" description="RCC1" evidence="7">
    <location>
        <begin position="136"/>
        <end position="188"/>
    </location>
</feature>
<dbReference type="SUPFAM" id="SSF56204">
    <property type="entry name" value="Hect, E3 ligase catalytic domain"/>
    <property type="match status" value="1"/>
</dbReference>
<dbReference type="Pfam" id="PF00632">
    <property type="entry name" value="HECT"/>
    <property type="match status" value="1"/>
</dbReference>
<feature type="active site" description="Glycyl thioester intermediate" evidence="6">
    <location>
        <position position="927"/>
    </location>
</feature>
<dbReference type="InterPro" id="IPR051709">
    <property type="entry name" value="Ub-ligase/GTPase-reg"/>
</dbReference>
<dbReference type="GO" id="GO:0004842">
    <property type="term" value="F:ubiquitin-protein transferase activity"/>
    <property type="evidence" value="ECO:0007669"/>
    <property type="project" value="InterPro"/>
</dbReference>
<name>A0A8D1ZTR1_PIG</name>
<dbReference type="CDD" id="cd00078">
    <property type="entry name" value="HECTc"/>
    <property type="match status" value="1"/>
</dbReference>
<evidence type="ECO:0000256" key="1">
    <source>
        <dbReference type="ARBA" id="ARBA00004514"/>
    </source>
</evidence>
<keyword evidence="2" id="KW-0963">Cytoplasm</keyword>
<dbReference type="InterPro" id="IPR058923">
    <property type="entry name" value="RCC1-like_dom"/>
</dbReference>